<dbReference type="InterPro" id="IPR013783">
    <property type="entry name" value="Ig-like_fold"/>
</dbReference>
<dbReference type="Gene3D" id="2.60.40.10">
    <property type="entry name" value="Immunoglobulins"/>
    <property type="match status" value="1"/>
</dbReference>
<evidence type="ECO:0000256" key="2">
    <source>
        <dbReference type="ARBA" id="ARBA00022656"/>
    </source>
</evidence>
<comment type="subcellular location">
    <subcellularLocation>
        <location evidence="1">Membrane</location>
    </subcellularLocation>
</comment>
<evidence type="ECO:0000256" key="1">
    <source>
        <dbReference type="ARBA" id="ARBA00004370"/>
    </source>
</evidence>
<dbReference type="InterPro" id="IPR010221">
    <property type="entry name" value="VCBS_dom"/>
</dbReference>
<accession>A0A7T4R232</accession>
<dbReference type="PANTHER" id="PTHR34720:SF9">
    <property type="entry name" value="BLR4714 PROTEIN"/>
    <property type="match status" value="1"/>
</dbReference>
<keyword evidence="10" id="KW-1185">Reference proteome</keyword>
<evidence type="ECO:0000256" key="6">
    <source>
        <dbReference type="ARBA" id="ARBA00023136"/>
    </source>
</evidence>
<evidence type="ECO:0000256" key="3">
    <source>
        <dbReference type="ARBA" id="ARBA00022737"/>
    </source>
</evidence>
<evidence type="ECO:0000256" key="7">
    <source>
        <dbReference type="SAM" id="MobiDB-lite"/>
    </source>
</evidence>
<dbReference type="RefSeq" id="WP_198570330.1">
    <property type="nucleotide sequence ID" value="NZ_CP066167.1"/>
</dbReference>
<feature type="region of interest" description="Disordered" evidence="7">
    <location>
        <begin position="129"/>
        <end position="169"/>
    </location>
</feature>
<evidence type="ECO:0000256" key="5">
    <source>
        <dbReference type="ARBA" id="ARBA00023026"/>
    </source>
</evidence>
<dbReference type="InterPro" id="IPR015919">
    <property type="entry name" value="Cadherin-like_sf"/>
</dbReference>
<feature type="region of interest" description="Disordered" evidence="7">
    <location>
        <begin position="771"/>
        <end position="797"/>
    </location>
</feature>
<dbReference type="EMBL" id="CP066167">
    <property type="protein sequence ID" value="QQD18844.1"/>
    <property type="molecule type" value="Genomic_DNA"/>
</dbReference>
<dbReference type="Gene3D" id="2.60.40.3440">
    <property type="match status" value="7"/>
</dbReference>
<keyword evidence="2" id="KW-0800">Toxin</keyword>
<dbReference type="InterPro" id="IPR018511">
    <property type="entry name" value="Hemolysin-typ_Ca-bd_CS"/>
</dbReference>
<feature type="compositionally biased region" description="Low complexity" evidence="7">
    <location>
        <begin position="134"/>
        <end position="143"/>
    </location>
</feature>
<dbReference type="PROSITE" id="PS50268">
    <property type="entry name" value="CADHERIN_2"/>
    <property type="match status" value="1"/>
</dbReference>
<dbReference type="GO" id="GO:0005509">
    <property type="term" value="F:calcium ion binding"/>
    <property type="evidence" value="ECO:0007669"/>
    <property type="project" value="InterPro"/>
</dbReference>
<dbReference type="NCBIfam" id="NF012211">
    <property type="entry name" value="tand_rpt_95"/>
    <property type="match status" value="6"/>
</dbReference>
<dbReference type="SUPFAM" id="SSF51120">
    <property type="entry name" value="beta-Roll"/>
    <property type="match status" value="2"/>
</dbReference>
<evidence type="ECO:0000259" key="8">
    <source>
        <dbReference type="PROSITE" id="PS50268"/>
    </source>
</evidence>
<dbReference type="InterPro" id="IPR003995">
    <property type="entry name" value="RTX_toxin_determinant-A"/>
</dbReference>
<dbReference type="SUPFAM" id="SSF49313">
    <property type="entry name" value="Cadherin-like"/>
    <property type="match status" value="1"/>
</dbReference>
<reference evidence="9 10" key="1">
    <citation type="submission" date="2020-12" db="EMBL/GenBank/DDBJ databases">
        <authorList>
            <person name="Shan Y."/>
        </authorList>
    </citation>
    <scope>NUCLEOTIDE SEQUENCE [LARGE SCALE GENOMIC DNA]</scope>
    <source>
        <strain evidence="10">csc3.9</strain>
    </source>
</reference>
<feature type="region of interest" description="Disordered" evidence="7">
    <location>
        <begin position="43"/>
        <end position="63"/>
    </location>
</feature>
<dbReference type="PROSITE" id="PS00330">
    <property type="entry name" value="HEMOLYSIN_CALCIUM"/>
    <property type="match status" value="2"/>
</dbReference>
<keyword evidence="4" id="KW-0106">Calcium</keyword>
<evidence type="ECO:0000313" key="9">
    <source>
        <dbReference type="EMBL" id="QQD18844.1"/>
    </source>
</evidence>
<dbReference type="GO" id="GO:0007156">
    <property type="term" value="P:homophilic cell adhesion via plasma membrane adhesion molecules"/>
    <property type="evidence" value="ECO:0007669"/>
    <property type="project" value="InterPro"/>
</dbReference>
<feature type="domain" description="Cadherin" evidence="8">
    <location>
        <begin position="765"/>
        <end position="868"/>
    </location>
</feature>
<dbReference type="PRINTS" id="PR00313">
    <property type="entry name" value="CABNDNGRPT"/>
</dbReference>
<keyword evidence="5" id="KW-0843">Virulence</keyword>
<feature type="compositionally biased region" description="Polar residues" evidence="7">
    <location>
        <begin position="771"/>
        <end position="788"/>
    </location>
</feature>
<dbReference type="Pfam" id="PF17963">
    <property type="entry name" value="Big_9"/>
    <property type="match status" value="7"/>
</dbReference>
<sequence length="1508" mass="154849">MKRTTQIVVDTISAQEAADHLALLSDNLMDAVELKTDLSQSDLVEKEREKEEKELSDSDNQPAIQLASAGGIVDVTNAAMIDVGSEVEQQTYESYADETGGGSSGISPWLAIGGGVLAVAGIVALADSDDDDNNNNNDDNNNGGDPGDGDDDDDTPTPNNAPTLASVPEQTVIENGDVTFTVNASDADGDDLVFSASSPTNGTVTQTISGTFKYEPNPDFSGSDTFTVSVSDGRGGTDIVAVNITITPAPNEAPVFDDSDAEGNREVATDENTDVIIQLNASDADGDDLTFALDSQTTANGGEVRFLEGSSDKVVYTPATNYVGSDTFDVTVSDGNGGTATQTINMRVDIINTAPVAEDDTFTVNEDVTTELDVLANDSDSDNTLDGTSITLLTDVSNGTLTYNNDGTFSYTPDAEYSGSDSFTYTLTDPNGASDTATASITVEAVNDAPVAVDDALTIDEDSGTSTLDVLANDSDVDNTLDGTSITLLTDVSNGTLTYNNDGTFSYTPDADFNGNDSFVYTLADSDGASDTATATITVEAVNDAPVAVDDALTIDEDSGASTLDVLANDSDVDNSLEGTNITLLTGVSNGTLVYNGDGTFDYIPDAEFSGSDSFTYTLTDPNGASDTATVSITVDAVNDAPVNTMPADQTSDKNTDLDIPGLSVADIDVGSGDITVTLEVSNGTLSVGGTATLTNNNTGSVTLFGSLAAVNSSLADVTYTPSTGFTGDDTLTVTTDDGGNTGAGGAQTDVDSITITVTDTAAIIAGNLTGSVTEDDPSNTASGNLTATDPDGGDEVFQAQTGTEGTYGSFDLGEDGSWTYTLDNTDPDTDALKEGQVAEDSFSIQTADGTTETVTVSVTGANDAPVAQNDEATVDEDNSVNISVIDNDEDPEGELANSTFAVETGPSNGEVTNNDDGTFTYTPDANFNGSDSFTYSITDPDGGVDTATVDITINPVADPIALAPQNYYLIDGSAPQTVSIDVENPDATGTLTYTVLDNPQFGSLTTSTSDNEYVYTPDAGFIGRDTIRVRVTNGESDPVFQVINIFVDEDIINGVILDAADEEQNGSSGDDRYYGVLGDSSDNDALNLTTFTTGDSIFASLGTDTLFLDISAHAGGLDDTDFAGTLSNLEILKLGQGDNLVSLGTNAEVAGIRTVIGNSGNDTLDVSDYTLSDEGVELVGGDGDDTLIGGQGEDYLDGGLGNDTLKGTDVNQDTFVISSGQDIVEDLNTNDILLVASGASVEATVLFDFIATGDTANEGSATILLGTASEVDLSLAGGPNGYTVEAGDTASSLTGSAFDDVLRGGIESDILDGGDGNDLLVGGDGDDDITAGDGLDIIGGLLGNDDITLNADAVLDEVHFRTGDGSDTVTGFEVTADGIFFLDGDGSNGSVAFTKDDSADGAAGTLFTAGDTDDYEEFAVAADFTANANGLSDAVALLDDPALTDDLLDALTSSATNTYLVVENATTSQVQILFDDDWSSAGDYEVVATFTDLADTSGLDVTNFGIY</sequence>
<evidence type="ECO:0000256" key="4">
    <source>
        <dbReference type="ARBA" id="ARBA00022837"/>
    </source>
</evidence>
<dbReference type="GO" id="GO:0005576">
    <property type="term" value="C:extracellular region"/>
    <property type="evidence" value="ECO:0007669"/>
    <property type="project" value="InterPro"/>
</dbReference>
<dbReference type="Proteomes" id="UP000596063">
    <property type="component" value="Chromosome"/>
</dbReference>
<dbReference type="InterPro" id="IPR001343">
    <property type="entry name" value="Hemolysn_Ca-bd"/>
</dbReference>
<keyword evidence="3" id="KW-0677">Repeat</keyword>
<protein>
    <submittedName>
        <fullName evidence="9">Tandem-95 repeat protein</fullName>
    </submittedName>
</protein>
<organism evidence="9 10">
    <name type="scientific">Spongiibacter nanhainus</name>
    <dbReference type="NCBI Taxonomy" id="2794344"/>
    <lineage>
        <taxon>Bacteria</taxon>
        <taxon>Pseudomonadati</taxon>
        <taxon>Pseudomonadota</taxon>
        <taxon>Gammaproteobacteria</taxon>
        <taxon>Cellvibrionales</taxon>
        <taxon>Spongiibacteraceae</taxon>
        <taxon>Spongiibacter</taxon>
    </lineage>
</organism>
<gene>
    <name evidence="9" type="ORF">I6N98_02975</name>
</gene>
<dbReference type="Pfam" id="PF00353">
    <property type="entry name" value="HemolysinCabind"/>
    <property type="match status" value="2"/>
</dbReference>
<dbReference type="Pfam" id="PF17803">
    <property type="entry name" value="Cadherin_4"/>
    <property type="match status" value="1"/>
</dbReference>
<dbReference type="KEGG" id="snan:I6N98_02975"/>
<dbReference type="Gene3D" id="2.150.10.10">
    <property type="entry name" value="Serralysin-like metalloprotease, C-terminal"/>
    <property type="match status" value="1"/>
</dbReference>
<dbReference type="NCBIfam" id="TIGR01965">
    <property type="entry name" value="VCBS_repeat"/>
    <property type="match status" value="1"/>
</dbReference>
<dbReference type="InterPro" id="IPR002126">
    <property type="entry name" value="Cadherin-like_dom"/>
</dbReference>
<dbReference type="GO" id="GO:0090729">
    <property type="term" value="F:toxin activity"/>
    <property type="evidence" value="ECO:0007669"/>
    <property type="project" value="UniProtKB-KW"/>
</dbReference>
<proteinExistence type="predicted"/>
<dbReference type="PANTHER" id="PTHR34720">
    <property type="entry name" value="MICROCYSTIN DEPENDENT PROTEIN"/>
    <property type="match status" value="1"/>
</dbReference>
<evidence type="ECO:0000313" key="10">
    <source>
        <dbReference type="Proteomes" id="UP000596063"/>
    </source>
</evidence>
<keyword evidence="6" id="KW-0472">Membrane</keyword>
<dbReference type="InterPro" id="IPR011049">
    <property type="entry name" value="Serralysin-like_metalloprot_C"/>
</dbReference>
<dbReference type="PRINTS" id="PR01488">
    <property type="entry name" value="RTXTOXINA"/>
</dbReference>
<dbReference type="InterPro" id="IPR040853">
    <property type="entry name" value="RapA2_cadherin-like"/>
</dbReference>
<feature type="compositionally biased region" description="Basic and acidic residues" evidence="7">
    <location>
        <begin position="43"/>
        <end position="56"/>
    </location>
</feature>
<name>A0A7T4R232_9GAMM</name>
<dbReference type="GO" id="GO:0016020">
    <property type="term" value="C:membrane"/>
    <property type="evidence" value="ECO:0007669"/>
    <property type="project" value="UniProtKB-SubCell"/>
</dbReference>